<organism evidence="1">
    <name type="scientific">marine sediment metagenome</name>
    <dbReference type="NCBI Taxonomy" id="412755"/>
    <lineage>
        <taxon>unclassified sequences</taxon>
        <taxon>metagenomes</taxon>
        <taxon>ecological metagenomes</taxon>
    </lineage>
</organism>
<reference evidence="1" key="1">
    <citation type="journal article" date="2015" name="Nature">
        <title>Complex archaea that bridge the gap between prokaryotes and eukaryotes.</title>
        <authorList>
            <person name="Spang A."/>
            <person name="Saw J.H."/>
            <person name="Jorgensen S.L."/>
            <person name="Zaremba-Niedzwiedzka K."/>
            <person name="Martijn J."/>
            <person name="Lind A.E."/>
            <person name="van Eijk R."/>
            <person name="Schleper C."/>
            <person name="Guy L."/>
            <person name="Ettema T.J."/>
        </authorList>
    </citation>
    <scope>NUCLEOTIDE SEQUENCE</scope>
</reference>
<name>A0A0F9NND3_9ZZZZ</name>
<evidence type="ECO:0000313" key="1">
    <source>
        <dbReference type="EMBL" id="KKM82792.1"/>
    </source>
</evidence>
<protein>
    <submittedName>
        <fullName evidence="1">Uncharacterized protein</fullName>
    </submittedName>
</protein>
<accession>A0A0F9NND3</accession>
<dbReference type="EMBL" id="LAZR01007807">
    <property type="protein sequence ID" value="KKM82792.1"/>
    <property type="molecule type" value="Genomic_DNA"/>
</dbReference>
<dbReference type="AlphaFoldDB" id="A0A0F9NND3"/>
<proteinExistence type="predicted"/>
<gene>
    <name evidence="1" type="ORF">LCGC14_1315900</name>
</gene>
<sequence>MPERWSPEELNKYKEVIKAAPKSRARAETKRKRKLNKLFNKLHRQDISINGKGETK</sequence>
<comment type="caution">
    <text evidence="1">The sequence shown here is derived from an EMBL/GenBank/DDBJ whole genome shotgun (WGS) entry which is preliminary data.</text>
</comment>